<accession>A0A420YCF2</accession>
<dbReference type="AlphaFoldDB" id="A0A420YCF2"/>
<dbReference type="Proteomes" id="UP000275385">
    <property type="component" value="Unassembled WGS sequence"/>
</dbReference>
<evidence type="ECO:0000313" key="2">
    <source>
        <dbReference type="EMBL" id="RKU45581.1"/>
    </source>
</evidence>
<keyword evidence="3" id="KW-1185">Reference proteome</keyword>
<name>A0A420YCF2_9PEZI</name>
<sequence length="189" mass="21447">MKLAILFFAIAAAIQCAIAGNVTCFSEGPSFDVNHGRQGAELVINKLCGRRGFFTRWFKKDMLRKGCEGWSQLMDSNPPIPGEPPYFADLAVHLEVKNTSPEHGLWFASRACRDQFWYIVRMCPRGGFLRYIPPYGEAPGTGLDLLIWHKVGKCARGTEEHYLSKHDHHRSKTILCKPPFFDQQLCHHA</sequence>
<evidence type="ECO:0000256" key="1">
    <source>
        <dbReference type="SAM" id="SignalP"/>
    </source>
</evidence>
<comment type="caution">
    <text evidence="2">The sequence shown here is derived from an EMBL/GenBank/DDBJ whole genome shotgun (WGS) entry which is preliminary data.</text>
</comment>
<protein>
    <submittedName>
        <fullName evidence="2">Uncharacterized protein</fullName>
    </submittedName>
</protein>
<feature type="chain" id="PRO_5019267206" evidence="1">
    <location>
        <begin position="20"/>
        <end position="189"/>
    </location>
</feature>
<organism evidence="2 3">
    <name type="scientific">Coniochaeta pulveracea</name>
    <dbReference type="NCBI Taxonomy" id="177199"/>
    <lineage>
        <taxon>Eukaryota</taxon>
        <taxon>Fungi</taxon>
        <taxon>Dikarya</taxon>
        <taxon>Ascomycota</taxon>
        <taxon>Pezizomycotina</taxon>
        <taxon>Sordariomycetes</taxon>
        <taxon>Sordariomycetidae</taxon>
        <taxon>Coniochaetales</taxon>
        <taxon>Coniochaetaceae</taxon>
        <taxon>Coniochaeta</taxon>
    </lineage>
</organism>
<feature type="signal peptide" evidence="1">
    <location>
        <begin position="1"/>
        <end position="19"/>
    </location>
</feature>
<keyword evidence="1" id="KW-0732">Signal</keyword>
<dbReference type="EMBL" id="QVQW01000020">
    <property type="protein sequence ID" value="RKU45581.1"/>
    <property type="molecule type" value="Genomic_DNA"/>
</dbReference>
<evidence type="ECO:0000313" key="3">
    <source>
        <dbReference type="Proteomes" id="UP000275385"/>
    </source>
</evidence>
<reference evidence="2 3" key="1">
    <citation type="submission" date="2018-08" db="EMBL/GenBank/DDBJ databases">
        <title>Draft genome of the lignicolous fungus Coniochaeta pulveracea.</title>
        <authorList>
            <person name="Borstlap C.J."/>
            <person name="De Witt R.N."/>
            <person name="Botha A."/>
            <person name="Volschenk H."/>
        </authorList>
    </citation>
    <scope>NUCLEOTIDE SEQUENCE [LARGE SCALE GENOMIC DNA]</scope>
    <source>
        <strain evidence="2 3">CAB683</strain>
    </source>
</reference>
<proteinExistence type="predicted"/>
<gene>
    <name evidence="2" type="ORF">DL546_007433</name>
</gene>